<sequence length="256" mass="27345">MIKSFLSGLAFGVIAALLAMHYHVVRTDERMLVVSRIHQPPLRSVYVDVRQWSPAMWQHYPELSEAMVKAGHSEMLAREAKPRNVPQTAPAQTPHGYPPEQTPIAPAANGFQQPISPPNPFLTPGHPTAQLPEASESSDPTAIAAIASGTDSSGLPSLQDPVPMASDIPSPMPIVANATAPTEPSPIAGFESGKPNWMHSVLRSIIPNINKDSIPASITELAEIPAEIREQSIPAQPVPAAQAPAATFPMSPRRVN</sequence>
<protein>
    <submittedName>
        <fullName evidence="2">Uncharacterized protein</fullName>
    </submittedName>
</protein>
<dbReference type="Proteomes" id="UP000199518">
    <property type="component" value="Unassembled WGS sequence"/>
</dbReference>
<evidence type="ECO:0000313" key="3">
    <source>
        <dbReference type="Proteomes" id="UP000199518"/>
    </source>
</evidence>
<dbReference type="EMBL" id="FOQD01000015">
    <property type="protein sequence ID" value="SFJ11088.1"/>
    <property type="molecule type" value="Genomic_DNA"/>
</dbReference>
<dbReference type="RefSeq" id="WP_092053631.1">
    <property type="nucleotide sequence ID" value="NZ_FOQD01000015.1"/>
</dbReference>
<dbReference type="OrthoDB" id="214626at2"/>
<evidence type="ECO:0000313" key="2">
    <source>
        <dbReference type="EMBL" id="SFJ11088.1"/>
    </source>
</evidence>
<gene>
    <name evidence="2" type="ORF">SAMN05421753_115158</name>
</gene>
<feature type="compositionally biased region" description="Low complexity" evidence="1">
    <location>
        <begin position="234"/>
        <end position="246"/>
    </location>
</feature>
<keyword evidence="3" id="KW-1185">Reference proteome</keyword>
<reference evidence="3" key="1">
    <citation type="submission" date="2016-10" db="EMBL/GenBank/DDBJ databases">
        <authorList>
            <person name="Varghese N."/>
            <person name="Submissions S."/>
        </authorList>
    </citation>
    <scope>NUCLEOTIDE SEQUENCE [LARGE SCALE GENOMIC DNA]</scope>
    <source>
        <strain evidence="3">DSM 26348</strain>
    </source>
</reference>
<evidence type="ECO:0000256" key="1">
    <source>
        <dbReference type="SAM" id="MobiDB-lite"/>
    </source>
</evidence>
<accession>A0A1I3NP47</accession>
<feature type="region of interest" description="Disordered" evidence="1">
    <location>
        <begin position="79"/>
        <end position="140"/>
    </location>
</feature>
<proteinExistence type="predicted"/>
<organism evidence="2 3">
    <name type="scientific">Planctomicrobium piriforme</name>
    <dbReference type="NCBI Taxonomy" id="1576369"/>
    <lineage>
        <taxon>Bacteria</taxon>
        <taxon>Pseudomonadati</taxon>
        <taxon>Planctomycetota</taxon>
        <taxon>Planctomycetia</taxon>
        <taxon>Planctomycetales</taxon>
        <taxon>Planctomycetaceae</taxon>
        <taxon>Planctomicrobium</taxon>
    </lineage>
</organism>
<name>A0A1I3NP47_9PLAN</name>
<dbReference type="AlphaFoldDB" id="A0A1I3NP47"/>
<feature type="region of interest" description="Disordered" evidence="1">
    <location>
        <begin position="147"/>
        <end position="166"/>
    </location>
</feature>
<feature type="region of interest" description="Disordered" evidence="1">
    <location>
        <begin position="233"/>
        <end position="256"/>
    </location>
</feature>